<dbReference type="SUPFAM" id="SSF53300">
    <property type="entry name" value="vWA-like"/>
    <property type="match status" value="1"/>
</dbReference>
<dbReference type="Proteomes" id="UP001162156">
    <property type="component" value="Unassembled WGS sequence"/>
</dbReference>
<protein>
    <recommendedName>
        <fullName evidence="1">VWFA domain-containing protein</fullName>
    </recommendedName>
</protein>
<evidence type="ECO:0000313" key="2">
    <source>
        <dbReference type="EMBL" id="KAJ8929512.1"/>
    </source>
</evidence>
<evidence type="ECO:0000313" key="3">
    <source>
        <dbReference type="Proteomes" id="UP001162156"/>
    </source>
</evidence>
<dbReference type="InterPro" id="IPR002035">
    <property type="entry name" value="VWF_A"/>
</dbReference>
<evidence type="ECO:0000259" key="1">
    <source>
        <dbReference type="PROSITE" id="PS50234"/>
    </source>
</evidence>
<reference evidence="2" key="1">
    <citation type="journal article" date="2023" name="Insect Mol. Biol.">
        <title>Genome sequencing provides insights into the evolution of gene families encoding plant cell wall-degrading enzymes in longhorned beetles.</title>
        <authorList>
            <person name="Shin N.R."/>
            <person name="Okamura Y."/>
            <person name="Kirsch R."/>
            <person name="Pauchet Y."/>
        </authorList>
    </citation>
    <scope>NUCLEOTIDE SEQUENCE</scope>
    <source>
        <strain evidence="2">RBIC_L_NR</strain>
    </source>
</reference>
<dbReference type="PROSITE" id="PS50234">
    <property type="entry name" value="VWFA"/>
    <property type="match status" value="1"/>
</dbReference>
<keyword evidence="3" id="KW-1185">Reference proteome</keyword>
<feature type="domain" description="VWFA" evidence="1">
    <location>
        <begin position="1"/>
        <end position="77"/>
    </location>
</feature>
<accession>A0AAV8WTE1</accession>
<dbReference type="GO" id="GO:0032991">
    <property type="term" value="C:protein-containing complex"/>
    <property type="evidence" value="ECO:0007669"/>
    <property type="project" value="UniProtKB-ARBA"/>
</dbReference>
<proteinExistence type="predicted"/>
<comment type="caution">
    <text evidence="2">The sequence shown here is derived from an EMBL/GenBank/DDBJ whole genome shotgun (WGS) entry which is preliminary data.</text>
</comment>
<organism evidence="2 3">
    <name type="scientific">Rhamnusium bicolor</name>
    <dbReference type="NCBI Taxonomy" id="1586634"/>
    <lineage>
        <taxon>Eukaryota</taxon>
        <taxon>Metazoa</taxon>
        <taxon>Ecdysozoa</taxon>
        <taxon>Arthropoda</taxon>
        <taxon>Hexapoda</taxon>
        <taxon>Insecta</taxon>
        <taxon>Pterygota</taxon>
        <taxon>Neoptera</taxon>
        <taxon>Endopterygota</taxon>
        <taxon>Coleoptera</taxon>
        <taxon>Polyphaga</taxon>
        <taxon>Cucujiformia</taxon>
        <taxon>Chrysomeloidea</taxon>
        <taxon>Cerambycidae</taxon>
        <taxon>Lepturinae</taxon>
        <taxon>Rhagiini</taxon>
        <taxon>Rhamnusium</taxon>
    </lineage>
</organism>
<dbReference type="Gene3D" id="3.40.50.410">
    <property type="entry name" value="von Willebrand factor, type A domain"/>
    <property type="match status" value="1"/>
</dbReference>
<dbReference type="EMBL" id="JANEYF010004977">
    <property type="protein sequence ID" value="KAJ8929512.1"/>
    <property type="molecule type" value="Genomic_DNA"/>
</dbReference>
<name>A0AAV8WTE1_9CUCU</name>
<dbReference type="Pfam" id="PF00092">
    <property type="entry name" value="VWA"/>
    <property type="match status" value="1"/>
</dbReference>
<sequence length="82" mass="9306">MGTTQKRYFFLITDGYSNGGNPIPLSDELKNNQITIFTIGIENGNYKELYELSSAPGEFYSYLLDSFNEFESLARRALHVGQ</sequence>
<gene>
    <name evidence="2" type="ORF">NQ314_017805</name>
</gene>
<dbReference type="AlphaFoldDB" id="A0AAV8WTE1"/>
<dbReference type="InterPro" id="IPR036465">
    <property type="entry name" value="vWFA_dom_sf"/>
</dbReference>